<evidence type="ECO:0000313" key="2">
    <source>
        <dbReference type="EMBL" id="CAH2050052.1"/>
    </source>
</evidence>
<name>A0ABN8I7F9_9NEOP</name>
<protein>
    <submittedName>
        <fullName evidence="2">Uncharacterized protein</fullName>
    </submittedName>
</protein>
<organism evidence="2 3">
    <name type="scientific">Iphiclides podalirius</name>
    <name type="common">scarce swallowtail</name>
    <dbReference type="NCBI Taxonomy" id="110791"/>
    <lineage>
        <taxon>Eukaryota</taxon>
        <taxon>Metazoa</taxon>
        <taxon>Ecdysozoa</taxon>
        <taxon>Arthropoda</taxon>
        <taxon>Hexapoda</taxon>
        <taxon>Insecta</taxon>
        <taxon>Pterygota</taxon>
        <taxon>Neoptera</taxon>
        <taxon>Endopterygota</taxon>
        <taxon>Lepidoptera</taxon>
        <taxon>Glossata</taxon>
        <taxon>Ditrysia</taxon>
        <taxon>Papilionoidea</taxon>
        <taxon>Papilionidae</taxon>
        <taxon>Papilioninae</taxon>
        <taxon>Iphiclides</taxon>
    </lineage>
</organism>
<feature type="compositionally biased region" description="Polar residues" evidence="1">
    <location>
        <begin position="1"/>
        <end position="10"/>
    </location>
</feature>
<keyword evidence="3" id="KW-1185">Reference proteome</keyword>
<reference evidence="2" key="1">
    <citation type="submission" date="2022-03" db="EMBL/GenBank/DDBJ databases">
        <authorList>
            <person name="Martin H S."/>
        </authorList>
    </citation>
    <scope>NUCLEOTIDE SEQUENCE</scope>
</reference>
<feature type="non-terminal residue" evidence="2">
    <location>
        <position position="75"/>
    </location>
</feature>
<evidence type="ECO:0000313" key="3">
    <source>
        <dbReference type="Proteomes" id="UP000837857"/>
    </source>
</evidence>
<evidence type="ECO:0000256" key="1">
    <source>
        <dbReference type="SAM" id="MobiDB-lite"/>
    </source>
</evidence>
<accession>A0ABN8I7F9</accession>
<dbReference type="EMBL" id="OW152814">
    <property type="protein sequence ID" value="CAH2050052.1"/>
    <property type="molecule type" value="Genomic_DNA"/>
</dbReference>
<sequence length="75" mass="8195">MHSSTRSVEISSFRRNRGGCARASDAYQRCATAIFSAARSRFGSRPETPPGGVPTRRITPPRDQQADSAVDSKRN</sequence>
<feature type="region of interest" description="Disordered" evidence="1">
    <location>
        <begin position="38"/>
        <end position="75"/>
    </location>
</feature>
<feature type="region of interest" description="Disordered" evidence="1">
    <location>
        <begin position="1"/>
        <end position="23"/>
    </location>
</feature>
<proteinExistence type="predicted"/>
<dbReference type="Proteomes" id="UP000837857">
    <property type="component" value="Chromosome 2"/>
</dbReference>
<gene>
    <name evidence="2" type="ORF">IPOD504_LOCUS7205</name>
</gene>